<proteinExistence type="predicted"/>
<evidence type="ECO:0000313" key="6">
    <source>
        <dbReference type="Proteomes" id="UP001501822"/>
    </source>
</evidence>
<evidence type="ECO:0000256" key="3">
    <source>
        <dbReference type="ARBA" id="ARBA00023121"/>
    </source>
</evidence>
<dbReference type="InterPro" id="IPR008628">
    <property type="entry name" value="GPP34-like"/>
</dbReference>
<name>A0ABN0WL30_9ACTN</name>
<keyword evidence="3" id="KW-0446">Lipid-binding</keyword>
<dbReference type="Gene3D" id="1.10.3630.10">
    <property type="entry name" value="yeast vps74-n-term truncation variant domain like"/>
    <property type="match status" value="1"/>
</dbReference>
<organism evidence="5 6">
    <name type="scientific">Actinoallomurus spadix</name>
    <dbReference type="NCBI Taxonomy" id="79912"/>
    <lineage>
        <taxon>Bacteria</taxon>
        <taxon>Bacillati</taxon>
        <taxon>Actinomycetota</taxon>
        <taxon>Actinomycetes</taxon>
        <taxon>Streptosporangiales</taxon>
        <taxon>Thermomonosporaceae</taxon>
        <taxon>Actinoallomurus</taxon>
    </lineage>
</organism>
<comment type="subcellular location">
    <subcellularLocation>
        <location evidence="1">Golgi apparatus membrane</location>
        <topology evidence="1">Peripheral membrane protein</topology>
        <orientation evidence="1">Cytoplasmic side</orientation>
    </subcellularLocation>
</comment>
<dbReference type="EMBL" id="BAAABM010000024">
    <property type="protein sequence ID" value="GAA0340653.1"/>
    <property type="molecule type" value="Genomic_DNA"/>
</dbReference>
<evidence type="ECO:0000256" key="1">
    <source>
        <dbReference type="ARBA" id="ARBA00004255"/>
    </source>
</evidence>
<comment type="caution">
    <text evidence="5">The sequence shown here is derived from an EMBL/GenBank/DDBJ whole genome shotgun (WGS) entry which is preliminary data.</text>
</comment>
<dbReference type="Pfam" id="PF05719">
    <property type="entry name" value="GPP34"/>
    <property type="match status" value="1"/>
</dbReference>
<reference evidence="5 6" key="1">
    <citation type="journal article" date="2019" name="Int. J. Syst. Evol. Microbiol.">
        <title>The Global Catalogue of Microorganisms (GCM) 10K type strain sequencing project: providing services to taxonomists for standard genome sequencing and annotation.</title>
        <authorList>
            <consortium name="The Broad Institute Genomics Platform"/>
            <consortium name="The Broad Institute Genome Sequencing Center for Infectious Disease"/>
            <person name="Wu L."/>
            <person name="Ma J."/>
        </authorList>
    </citation>
    <scope>NUCLEOTIDE SEQUENCE [LARGE SCALE GENOMIC DNA]</scope>
    <source>
        <strain evidence="5 6">JCM 3146</strain>
    </source>
</reference>
<evidence type="ECO:0000313" key="5">
    <source>
        <dbReference type="EMBL" id="GAA0340653.1"/>
    </source>
</evidence>
<keyword evidence="2" id="KW-0333">Golgi apparatus</keyword>
<protein>
    <submittedName>
        <fullName evidence="5">GPP34 family phosphoprotein</fullName>
    </submittedName>
</protein>
<keyword evidence="4" id="KW-0472">Membrane</keyword>
<dbReference type="Proteomes" id="UP001501822">
    <property type="component" value="Unassembled WGS sequence"/>
</dbReference>
<evidence type="ECO:0000256" key="4">
    <source>
        <dbReference type="ARBA" id="ARBA00023136"/>
    </source>
</evidence>
<accession>A0ABN0WL30</accession>
<keyword evidence="6" id="KW-1185">Reference proteome</keyword>
<dbReference type="InterPro" id="IPR038261">
    <property type="entry name" value="GPP34-like_sf"/>
</dbReference>
<gene>
    <name evidence="5" type="ORF">GCM10010151_32830</name>
</gene>
<dbReference type="RefSeq" id="WP_252811174.1">
    <property type="nucleotide sequence ID" value="NZ_BAAABM010000024.1"/>
</dbReference>
<sequence length="205" mass="23608">MNLPRSLPDRLYLLAYDLDKERMTARTQLGLVLRAAALADLYLDGRLTDDGGKVKVAAARPTGDPTLDAVLRRIADSRPRSWRRWVRTDERRIVREVRDRLEKEGWITVERRRILPDRVRLRERPQVKRYATEVKAALRPAAQPDRRTAAALVLAARGELPTVLSRRERREHRGRLEELADPLWPIARALEYDLRQKRAAAASGA</sequence>
<evidence type="ECO:0000256" key="2">
    <source>
        <dbReference type="ARBA" id="ARBA00023034"/>
    </source>
</evidence>